<reference evidence="4" key="1">
    <citation type="submission" date="2016-06" db="UniProtKB">
        <authorList>
            <consortium name="WormBaseParasite"/>
        </authorList>
    </citation>
    <scope>IDENTIFICATION</scope>
</reference>
<organism evidence="4">
    <name type="scientific">Schistocephalus solidus</name>
    <name type="common">Tapeworm</name>
    <dbReference type="NCBI Taxonomy" id="70667"/>
    <lineage>
        <taxon>Eukaryota</taxon>
        <taxon>Metazoa</taxon>
        <taxon>Spiralia</taxon>
        <taxon>Lophotrochozoa</taxon>
        <taxon>Platyhelminthes</taxon>
        <taxon>Cestoda</taxon>
        <taxon>Eucestoda</taxon>
        <taxon>Diphyllobothriidea</taxon>
        <taxon>Diphyllobothriidae</taxon>
        <taxon>Schistocephalus</taxon>
    </lineage>
</organism>
<dbReference type="EMBL" id="UYSU01048491">
    <property type="protein sequence ID" value="VDM06026.1"/>
    <property type="molecule type" value="Genomic_DNA"/>
</dbReference>
<sequence>MWCHGGVPQDFKDVTFVHLYKRKGNRQLYDNHRVISLLNIAGNIVARILLNRLNGHLEKGLIPESQCGFRRDRVTTDMIFANRQLQEKCQEMRTHLYTTFVDLTKAFDTVNRDGLCLIFSAMLMGAYGDEQPGIRIAYRTDRHLLNSRRMQAPMRASTAAVDDLLFAEDCALNTVMEEDMQRSMDLFTAGCANFGLRISPAKTVVMHQLPPNTEYNTLRINVNGTQLNTEVLEWTGIFSIRAMLRQV</sequence>
<reference evidence="2 3" key="2">
    <citation type="submission" date="2018-11" db="EMBL/GenBank/DDBJ databases">
        <authorList>
            <consortium name="Pathogen Informatics"/>
        </authorList>
    </citation>
    <scope>NUCLEOTIDE SEQUENCE [LARGE SCALE GENOMIC DNA]</scope>
    <source>
        <strain evidence="2 3">NST_G2</strain>
    </source>
</reference>
<evidence type="ECO:0000259" key="1">
    <source>
        <dbReference type="PROSITE" id="PS50878"/>
    </source>
</evidence>
<accession>A0A183TT42</accession>
<keyword evidence="3" id="KW-1185">Reference proteome</keyword>
<dbReference type="CDD" id="cd01650">
    <property type="entry name" value="RT_nLTR_like"/>
    <property type="match status" value="1"/>
</dbReference>
<dbReference type="InterPro" id="IPR000477">
    <property type="entry name" value="RT_dom"/>
</dbReference>
<dbReference type="PANTHER" id="PTHR47027:SF26">
    <property type="entry name" value="REVERSE TRANSCRIPTASE DOMAIN-CONTAINING PROTEIN"/>
    <property type="match status" value="1"/>
</dbReference>
<protein>
    <submittedName>
        <fullName evidence="4">Reverse transcriptase domain-containing protein</fullName>
    </submittedName>
</protein>
<dbReference type="AlphaFoldDB" id="A0A183TT42"/>
<dbReference type="OrthoDB" id="10070415at2759"/>
<evidence type="ECO:0000313" key="2">
    <source>
        <dbReference type="EMBL" id="VDM06026.1"/>
    </source>
</evidence>
<name>A0A183TT42_SCHSO</name>
<proteinExistence type="predicted"/>
<evidence type="ECO:0000313" key="4">
    <source>
        <dbReference type="WBParaSite" id="SSLN_0002037201-mRNA-1"/>
    </source>
</evidence>
<dbReference type="WBParaSite" id="SSLN_0002037201-mRNA-1">
    <property type="protein sequence ID" value="SSLN_0002037201-mRNA-1"/>
    <property type="gene ID" value="SSLN_0002037201"/>
</dbReference>
<dbReference type="Pfam" id="PF00078">
    <property type="entry name" value="RVT_1"/>
    <property type="match status" value="1"/>
</dbReference>
<dbReference type="Proteomes" id="UP000275846">
    <property type="component" value="Unassembled WGS sequence"/>
</dbReference>
<gene>
    <name evidence="2" type="ORF">SSLN_LOCUS19640</name>
</gene>
<dbReference type="PROSITE" id="PS50878">
    <property type="entry name" value="RT_POL"/>
    <property type="match status" value="1"/>
</dbReference>
<dbReference type="PANTHER" id="PTHR47027">
    <property type="entry name" value="REVERSE TRANSCRIPTASE DOMAIN-CONTAINING PROTEIN"/>
    <property type="match status" value="1"/>
</dbReference>
<feature type="domain" description="Reverse transcriptase" evidence="1">
    <location>
        <begin position="1"/>
        <end position="239"/>
    </location>
</feature>
<evidence type="ECO:0000313" key="3">
    <source>
        <dbReference type="Proteomes" id="UP000275846"/>
    </source>
</evidence>